<organism evidence="2">
    <name type="scientific">Laccaria bicolor (strain S238N-H82 / ATCC MYA-4686)</name>
    <name type="common">Bicoloured deceiver</name>
    <name type="synonym">Laccaria laccata var. bicolor</name>
    <dbReference type="NCBI Taxonomy" id="486041"/>
    <lineage>
        <taxon>Eukaryota</taxon>
        <taxon>Fungi</taxon>
        <taxon>Dikarya</taxon>
        <taxon>Basidiomycota</taxon>
        <taxon>Agaricomycotina</taxon>
        <taxon>Agaricomycetes</taxon>
        <taxon>Agaricomycetidae</taxon>
        <taxon>Agaricales</taxon>
        <taxon>Agaricineae</taxon>
        <taxon>Hydnangiaceae</taxon>
        <taxon>Laccaria</taxon>
    </lineage>
</organism>
<protein>
    <submittedName>
        <fullName evidence="1">Predicted protein</fullName>
    </submittedName>
</protein>
<dbReference type="GeneID" id="6077386"/>
<proteinExistence type="predicted"/>
<dbReference type="KEGG" id="lbc:LACBIDRAFT_298646"/>
<sequence length="73" mass="8064">MYPPGDLYPLRGALCTAHTCPLWHLTLLSLETVLLRAPSRYHTAKCVIMHCRGMDFSLFLSSYSSSSPSSSST</sequence>
<dbReference type="EMBL" id="DS547104">
    <property type="protein sequence ID" value="EDR07580.1"/>
    <property type="molecule type" value="Genomic_DNA"/>
</dbReference>
<keyword evidence="2" id="KW-1185">Reference proteome</keyword>
<name>B0DDA8_LACBS</name>
<evidence type="ECO:0000313" key="2">
    <source>
        <dbReference type="Proteomes" id="UP000001194"/>
    </source>
</evidence>
<gene>
    <name evidence="1" type="ORF">LACBIDRAFT_298646</name>
</gene>
<dbReference type="Proteomes" id="UP000001194">
    <property type="component" value="Unassembled WGS sequence"/>
</dbReference>
<dbReference type="AlphaFoldDB" id="B0DDA8"/>
<dbReference type="InParanoid" id="B0DDA8"/>
<evidence type="ECO:0000313" key="1">
    <source>
        <dbReference type="EMBL" id="EDR07580.1"/>
    </source>
</evidence>
<dbReference type="RefSeq" id="XP_001881972.1">
    <property type="nucleotide sequence ID" value="XM_001881937.1"/>
</dbReference>
<accession>B0DDA8</accession>
<dbReference type="HOGENOM" id="CLU_2705237_0_0_1"/>
<reference evidence="1 2" key="1">
    <citation type="journal article" date="2008" name="Nature">
        <title>The genome of Laccaria bicolor provides insights into mycorrhizal symbiosis.</title>
        <authorList>
            <person name="Martin F."/>
            <person name="Aerts A."/>
            <person name="Ahren D."/>
            <person name="Brun A."/>
            <person name="Danchin E.G.J."/>
            <person name="Duchaussoy F."/>
            <person name="Gibon J."/>
            <person name="Kohler A."/>
            <person name="Lindquist E."/>
            <person name="Pereda V."/>
            <person name="Salamov A."/>
            <person name="Shapiro H.J."/>
            <person name="Wuyts J."/>
            <person name="Blaudez D."/>
            <person name="Buee M."/>
            <person name="Brokstein P."/>
            <person name="Canbaeck B."/>
            <person name="Cohen D."/>
            <person name="Courty P.E."/>
            <person name="Coutinho P.M."/>
            <person name="Delaruelle C."/>
            <person name="Detter J.C."/>
            <person name="Deveau A."/>
            <person name="DiFazio S."/>
            <person name="Duplessis S."/>
            <person name="Fraissinet-Tachet L."/>
            <person name="Lucic E."/>
            <person name="Frey-Klett P."/>
            <person name="Fourrey C."/>
            <person name="Feussner I."/>
            <person name="Gay G."/>
            <person name="Grimwood J."/>
            <person name="Hoegger P.J."/>
            <person name="Jain P."/>
            <person name="Kilaru S."/>
            <person name="Labbe J."/>
            <person name="Lin Y.C."/>
            <person name="Legue V."/>
            <person name="Le Tacon F."/>
            <person name="Marmeisse R."/>
            <person name="Melayah D."/>
            <person name="Montanini B."/>
            <person name="Muratet M."/>
            <person name="Nehls U."/>
            <person name="Niculita-Hirzel H."/>
            <person name="Oudot-Le Secq M.P."/>
            <person name="Peter M."/>
            <person name="Quesneville H."/>
            <person name="Rajashekar B."/>
            <person name="Reich M."/>
            <person name="Rouhier N."/>
            <person name="Schmutz J."/>
            <person name="Yin T."/>
            <person name="Chalot M."/>
            <person name="Henrissat B."/>
            <person name="Kuees U."/>
            <person name="Lucas S."/>
            <person name="Van de Peer Y."/>
            <person name="Podila G.K."/>
            <person name="Polle A."/>
            <person name="Pukkila P.J."/>
            <person name="Richardson P.M."/>
            <person name="Rouze P."/>
            <person name="Sanders I.R."/>
            <person name="Stajich J.E."/>
            <person name="Tunlid A."/>
            <person name="Tuskan G."/>
            <person name="Grigoriev I.V."/>
        </authorList>
    </citation>
    <scope>NUCLEOTIDE SEQUENCE [LARGE SCALE GENOMIC DNA]</scope>
    <source>
        <strain evidence="2">S238N-H82 / ATCC MYA-4686</strain>
    </source>
</reference>